<dbReference type="Proteomes" id="UP000265431">
    <property type="component" value="Unassembled WGS sequence"/>
</dbReference>
<evidence type="ECO:0000313" key="2">
    <source>
        <dbReference type="EMBL" id="RIJ26187.1"/>
    </source>
</evidence>
<protein>
    <submittedName>
        <fullName evidence="2">Anhydro-N-acetylmuramic acid kinase</fullName>
        <ecNumber evidence="2">2.7.1.170</ecNumber>
    </submittedName>
</protein>
<dbReference type="NCBIfam" id="NF007141">
    <property type="entry name" value="PRK09585.1-5"/>
    <property type="match status" value="1"/>
</dbReference>
<dbReference type="GO" id="GO:0006040">
    <property type="term" value="P:amino sugar metabolic process"/>
    <property type="evidence" value="ECO:0007669"/>
    <property type="project" value="InterPro"/>
</dbReference>
<evidence type="ECO:0000256" key="1">
    <source>
        <dbReference type="ARBA" id="ARBA00023277"/>
    </source>
</evidence>
<dbReference type="InterPro" id="IPR043129">
    <property type="entry name" value="ATPase_NBD"/>
</dbReference>
<dbReference type="EMBL" id="QWGB01000003">
    <property type="protein sequence ID" value="RIJ26187.1"/>
    <property type="molecule type" value="Genomic_DNA"/>
</dbReference>
<organism evidence="2 3">
    <name type="scientific">Henriciella barbarensis</name>
    <dbReference type="NCBI Taxonomy" id="86342"/>
    <lineage>
        <taxon>Bacteria</taxon>
        <taxon>Pseudomonadati</taxon>
        <taxon>Pseudomonadota</taxon>
        <taxon>Alphaproteobacteria</taxon>
        <taxon>Hyphomonadales</taxon>
        <taxon>Hyphomonadaceae</taxon>
        <taxon>Henriciella</taxon>
    </lineage>
</organism>
<dbReference type="PANTHER" id="PTHR30605">
    <property type="entry name" value="ANHYDRO-N-ACETYLMURAMIC ACID KINASE"/>
    <property type="match status" value="1"/>
</dbReference>
<dbReference type="EC" id="2.7.1.170" evidence="2"/>
<comment type="caution">
    <text evidence="2">The sequence shown here is derived from an EMBL/GenBank/DDBJ whole genome shotgun (WGS) entry which is preliminary data.</text>
</comment>
<keyword evidence="2" id="KW-0418">Kinase</keyword>
<dbReference type="GO" id="GO:0016301">
    <property type="term" value="F:kinase activity"/>
    <property type="evidence" value="ECO:0007669"/>
    <property type="project" value="UniProtKB-KW"/>
</dbReference>
<dbReference type="SUPFAM" id="SSF53067">
    <property type="entry name" value="Actin-like ATPase domain"/>
    <property type="match status" value="1"/>
</dbReference>
<dbReference type="AlphaFoldDB" id="A0A399R8F9"/>
<keyword evidence="2" id="KW-0808">Transferase</keyword>
<proteinExistence type="predicted"/>
<dbReference type="GO" id="GO:0009254">
    <property type="term" value="P:peptidoglycan turnover"/>
    <property type="evidence" value="ECO:0007669"/>
    <property type="project" value="InterPro"/>
</dbReference>
<dbReference type="Gene3D" id="3.30.420.40">
    <property type="match status" value="2"/>
</dbReference>
<reference evidence="2 3" key="1">
    <citation type="submission" date="2018-08" db="EMBL/GenBank/DDBJ databases">
        <title>Henriciella mobilis sp. nov., isolated from seawater.</title>
        <authorList>
            <person name="Cheng H."/>
            <person name="Wu Y.-H."/>
            <person name="Xu X.-W."/>
            <person name="Guo L.-L."/>
        </authorList>
    </citation>
    <scope>NUCLEOTIDE SEQUENCE [LARGE SCALE GENOMIC DNA]</scope>
    <source>
        <strain evidence="2 3">CCUG66934</strain>
    </source>
</reference>
<name>A0A399R8F9_9PROT</name>
<dbReference type="GO" id="GO:0005524">
    <property type="term" value="F:ATP binding"/>
    <property type="evidence" value="ECO:0007669"/>
    <property type="project" value="InterPro"/>
</dbReference>
<accession>A0A399R8F9</accession>
<gene>
    <name evidence="2" type="ORF">D1224_00790</name>
</gene>
<keyword evidence="1" id="KW-0119">Carbohydrate metabolism</keyword>
<evidence type="ECO:0000313" key="3">
    <source>
        <dbReference type="Proteomes" id="UP000265431"/>
    </source>
</evidence>
<dbReference type="InterPro" id="IPR005338">
    <property type="entry name" value="Anhydro_N_Ac-Mur_kinase"/>
</dbReference>
<keyword evidence="3" id="KW-1185">Reference proteome</keyword>
<dbReference type="OrthoDB" id="9763949at2"/>
<sequence length="360" mass="38214">MSGTSIDAVDAALILTDGERVLDFGPVAERKYRPQERSIIRTAVDAARAWNWSGPRPETAIRAANEVLTQTHADAWRQLIEGWNGPVPAIAGVHGQTVLHRPPTAEVSGQTLQILDASSLRSQLGVPLAYDFRSADVGAGGQGAPLAPAFHAALLQALGDTSSKAVLNLGGVANVTYRAADGKLVAFDTGPANGPIDEWMEQHGLGTHDENGRTAAAGRVDEMSIDLWMDKPWFDLPGPKSLDRFDFDATLARGMSVEDGAATLTAFSAESVAHAIRSFTDRPDQLIVCGGGRRNPQLMQELRVRAPCAVKSAEDVGWLGDSIEAQAFAFLAVRTLRGLPISWPGTTSAPAPITGGRLID</sequence>
<dbReference type="GO" id="GO:0016773">
    <property type="term" value="F:phosphotransferase activity, alcohol group as acceptor"/>
    <property type="evidence" value="ECO:0007669"/>
    <property type="project" value="InterPro"/>
</dbReference>
<dbReference type="PANTHER" id="PTHR30605:SF0">
    <property type="entry name" value="ANHYDRO-N-ACETYLMURAMIC ACID KINASE"/>
    <property type="match status" value="1"/>
</dbReference>
<dbReference type="Pfam" id="PF03702">
    <property type="entry name" value="AnmK"/>
    <property type="match status" value="1"/>
</dbReference>